<dbReference type="SUPFAM" id="SSF52833">
    <property type="entry name" value="Thioredoxin-like"/>
    <property type="match status" value="1"/>
</dbReference>
<evidence type="ECO:0000313" key="5">
    <source>
        <dbReference type="Proteomes" id="UP000779049"/>
    </source>
</evidence>
<organism evidence="4 5">
    <name type="scientific">Sellimonas caecigallum</name>
    <dbReference type="NCBI Taxonomy" id="2592333"/>
    <lineage>
        <taxon>Bacteria</taxon>
        <taxon>Bacillati</taxon>
        <taxon>Bacillota</taxon>
        <taxon>Clostridia</taxon>
        <taxon>Lachnospirales</taxon>
        <taxon>Lachnospiraceae</taxon>
        <taxon>Sellimonas</taxon>
    </lineage>
</organism>
<dbReference type="CDD" id="cd03064">
    <property type="entry name" value="TRX_Fd_NuoE"/>
    <property type="match status" value="1"/>
</dbReference>
<dbReference type="InterPro" id="IPR041921">
    <property type="entry name" value="NuoE_N"/>
</dbReference>
<protein>
    <submittedName>
        <fullName evidence="4">Uncharacterized protein</fullName>
    </submittedName>
</protein>
<proteinExistence type="predicted"/>
<gene>
    <name evidence="4" type="ORF">FLB61_06520</name>
</gene>
<reference evidence="4 5" key="1">
    <citation type="journal article" date="2020" name="New Microbes New Infect">
        <title>Sellimonas caecigallum sp. nov., description and genome sequence of a new member of the Sellimonas genus isolated from the cecum of feral chicken.</title>
        <authorList>
            <person name="Wongkuna S."/>
            <person name="Ghimire S."/>
            <person name="Antony L."/>
            <person name="Chankhamhaengdecha S."/>
            <person name="Janvilisri T."/>
            <person name="Scaria J."/>
        </authorList>
    </citation>
    <scope>NUCLEOTIDE SEQUENCE [LARGE SCALE GENOMIC DNA]</scope>
    <source>
        <strain evidence="4 5">SW451</strain>
    </source>
</reference>
<keyword evidence="2" id="KW-0408">Iron</keyword>
<dbReference type="Gene3D" id="1.10.10.1590">
    <property type="entry name" value="NADH-quinone oxidoreductase subunit E"/>
    <property type="match status" value="1"/>
</dbReference>
<accession>A0ABS7L6P3</accession>
<dbReference type="Proteomes" id="UP000779049">
    <property type="component" value="Unassembled WGS sequence"/>
</dbReference>
<name>A0ABS7L6P3_9FIRM</name>
<keyword evidence="5" id="KW-1185">Reference proteome</keyword>
<sequence>MGIFGKKNVWGEKEFLKSYPQIIHNMCIDFHGFSKVEEKDVKNVERACFFPRSYDTLLGIRGKEKREENQRMEEEKLEEIFDYYKKQDTVSSQETLVAMLREIQEEEGCIPEDIQIRIEEEIGVKKSVLSYIIKMYPSLKAAPYRHRIVICSGERCKNAGQKEIMDFIKQEIQIGKDGISKDGRICISVQNCLKHCRTSPNMMIDGKVVEHVTVDKIKQIMKTLR</sequence>
<dbReference type="PANTHER" id="PTHR43342:SF1">
    <property type="entry name" value="BIFURCATING [FEFE] HYDROGENASE GAMMA SUBUNIT"/>
    <property type="match status" value="1"/>
</dbReference>
<dbReference type="Gene3D" id="3.40.30.10">
    <property type="entry name" value="Glutaredoxin"/>
    <property type="match status" value="1"/>
</dbReference>
<dbReference type="InterPro" id="IPR028431">
    <property type="entry name" value="NADP_DH_HndA-like"/>
</dbReference>
<dbReference type="InterPro" id="IPR036249">
    <property type="entry name" value="Thioredoxin-like_sf"/>
</dbReference>
<comment type="caution">
    <text evidence="4">The sequence shown here is derived from an EMBL/GenBank/DDBJ whole genome shotgun (WGS) entry which is preliminary data.</text>
</comment>
<dbReference type="PANTHER" id="PTHR43342">
    <property type="entry name" value="NADH-QUINONE OXIDOREDUCTASE, E SUBUNIT"/>
    <property type="match status" value="1"/>
</dbReference>
<evidence type="ECO:0000313" key="4">
    <source>
        <dbReference type="EMBL" id="MBY0758738.1"/>
    </source>
</evidence>
<keyword evidence="3" id="KW-0411">Iron-sulfur</keyword>
<evidence type="ECO:0000256" key="2">
    <source>
        <dbReference type="ARBA" id="ARBA00023004"/>
    </source>
</evidence>
<dbReference type="InterPro" id="IPR042128">
    <property type="entry name" value="NuoE_dom"/>
</dbReference>
<dbReference type="Pfam" id="PF01257">
    <property type="entry name" value="2Fe-2S_thioredx"/>
    <property type="match status" value="1"/>
</dbReference>
<keyword evidence="1" id="KW-0479">Metal-binding</keyword>
<evidence type="ECO:0000256" key="1">
    <source>
        <dbReference type="ARBA" id="ARBA00022723"/>
    </source>
</evidence>
<evidence type="ECO:0000256" key="3">
    <source>
        <dbReference type="ARBA" id="ARBA00023014"/>
    </source>
</evidence>
<dbReference type="EMBL" id="VIRV01000007">
    <property type="protein sequence ID" value="MBY0758738.1"/>
    <property type="molecule type" value="Genomic_DNA"/>
</dbReference>